<name>A0A381P639_9ZZZZ</name>
<protein>
    <recommendedName>
        <fullName evidence="3">Isopropylmalate dehydrogenase-like domain-containing protein</fullName>
    </recommendedName>
</protein>
<dbReference type="Pfam" id="PF00180">
    <property type="entry name" value="Iso_dh"/>
    <property type="match status" value="1"/>
</dbReference>
<dbReference type="GO" id="GO:0000287">
    <property type="term" value="F:magnesium ion binding"/>
    <property type="evidence" value="ECO:0007669"/>
    <property type="project" value="InterPro"/>
</dbReference>
<dbReference type="GO" id="GO:0051287">
    <property type="term" value="F:NAD binding"/>
    <property type="evidence" value="ECO:0007669"/>
    <property type="project" value="InterPro"/>
</dbReference>
<reference evidence="4" key="1">
    <citation type="submission" date="2018-05" db="EMBL/GenBank/DDBJ databases">
        <authorList>
            <person name="Lanie J.A."/>
            <person name="Ng W.-L."/>
            <person name="Kazmierczak K.M."/>
            <person name="Andrzejewski T.M."/>
            <person name="Davidsen T.M."/>
            <person name="Wayne K.J."/>
            <person name="Tettelin H."/>
            <person name="Glass J.I."/>
            <person name="Rusch D."/>
            <person name="Podicherti R."/>
            <person name="Tsui H.-C.T."/>
            <person name="Winkler M.E."/>
        </authorList>
    </citation>
    <scope>NUCLEOTIDE SEQUENCE</scope>
</reference>
<evidence type="ECO:0000313" key="4">
    <source>
        <dbReference type="EMBL" id="SUZ62382.1"/>
    </source>
</evidence>
<dbReference type="GO" id="GO:0006099">
    <property type="term" value="P:tricarboxylic acid cycle"/>
    <property type="evidence" value="ECO:0007669"/>
    <property type="project" value="TreeGrafter"/>
</dbReference>
<proteinExistence type="inferred from homology"/>
<gene>
    <name evidence="4" type="ORF">METZ01_LOCUS15236</name>
</gene>
<dbReference type="InterPro" id="IPR024084">
    <property type="entry name" value="IsoPropMal-DH-like_dom"/>
</dbReference>
<dbReference type="PANTHER" id="PTHR11835:SF34">
    <property type="entry name" value="ISOCITRATE DEHYDROGENASE [NAD] SUBUNIT ALPHA, MITOCHONDRIAL"/>
    <property type="match status" value="1"/>
</dbReference>
<evidence type="ECO:0000256" key="2">
    <source>
        <dbReference type="ARBA" id="ARBA00023002"/>
    </source>
</evidence>
<dbReference type="SMART" id="SM01329">
    <property type="entry name" value="Iso_dh"/>
    <property type="match status" value="1"/>
</dbReference>
<sequence length="351" mass="37675">MIKTIAVIEGDDAAPEAMKPVVALLDSLNIGLEWVYPEVGEAAEARMGSIFPDDARALIDGADTTFFGSTSGKSGAALMYLRWGKETFANVRPCRYLAGCASPLANPEGIDFVIVRENLEDLYIGAEGQLADLAPLALTGRNIKGLVHEMGVGRYALKAITEEGTERVVRFSFELARKRAGQLKVTCATKHNMLRETDGLFLEVARQVASDYPDITFESFIVDDFACRLIREPQKYDVVVMPNLYGDILSDAAGGLVGSLGLAASGCFGNDYAYFEPAHGTAPDIAGMNIINPTAALLSSTMMLDYLGFAAEAFKIEQAIARVYSRGDVLTPDQGGTATTTEFVAAVTQQL</sequence>
<dbReference type="SUPFAM" id="SSF53659">
    <property type="entry name" value="Isocitrate/Isopropylmalate dehydrogenase-like"/>
    <property type="match status" value="1"/>
</dbReference>
<dbReference type="AlphaFoldDB" id="A0A381P639"/>
<evidence type="ECO:0000259" key="3">
    <source>
        <dbReference type="SMART" id="SM01329"/>
    </source>
</evidence>
<dbReference type="Gene3D" id="3.40.718.10">
    <property type="entry name" value="Isopropylmalate Dehydrogenase"/>
    <property type="match status" value="1"/>
</dbReference>
<evidence type="ECO:0000256" key="1">
    <source>
        <dbReference type="ARBA" id="ARBA00007769"/>
    </source>
</evidence>
<dbReference type="GO" id="GO:0004449">
    <property type="term" value="F:isocitrate dehydrogenase (NAD+) activity"/>
    <property type="evidence" value="ECO:0007669"/>
    <property type="project" value="TreeGrafter"/>
</dbReference>
<comment type="similarity">
    <text evidence="1">Belongs to the isocitrate and isopropylmalate dehydrogenases family.</text>
</comment>
<dbReference type="InterPro" id="IPR019818">
    <property type="entry name" value="IsoCit/isopropylmalate_DH_CS"/>
</dbReference>
<organism evidence="4">
    <name type="scientific">marine metagenome</name>
    <dbReference type="NCBI Taxonomy" id="408172"/>
    <lineage>
        <taxon>unclassified sequences</taxon>
        <taxon>metagenomes</taxon>
        <taxon>ecological metagenomes</taxon>
    </lineage>
</organism>
<accession>A0A381P639</accession>
<dbReference type="PANTHER" id="PTHR11835">
    <property type="entry name" value="DECARBOXYLATING DEHYDROGENASES-ISOCITRATE, ISOPROPYLMALATE, TARTRATE"/>
    <property type="match status" value="1"/>
</dbReference>
<feature type="domain" description="Isopropylmalate dehydrogenase-like" evidence="3">
    <location>
        <begin position="4"/>
        <end position="347"/>
    </location>
</feature>
<dbReference type="GO" id="GO:0006102">
    <property type="term" value="P:isocitrate metabolic process"/>
    <property type="evidence" value="ECO:0007669"/>
    <property type="project" value="TreeGrafter"/>
</dbReference>
<keyword evidence="2" id="KW-0560">Oxidoreductase</keyword>
<dbReference type="EMBL" id="UINC01000865">
    <property type="protein sequence ID" value="SUZ62382.1"/>
    <property type="molecule type" value="Genomic_DNA"/>
</dbReference>
<dbReference type="PROSITE" id="PS00470">
    <property type="entry name" value="IDH_IMDH"/>
    <property type="match status" value="1"/>
</dbReference>